<dbReference type="AlphaFoldDB" id="A0A1E5CP39"/>
<organism evidence="1 2">
    <name type="scientific">Vibrio genomosp. F6 str. FF-238</name>
    <dbReference type="NCBI Taxonomy" id="1191298"/>
    <lineage>
        <taxon>Bacteria</taxon>
        <taxon>Pseudomonadati</taxon>
        <taxon>Pseudomonadota</taxon>
        <taxon>Gammaproteobacteria</taxon>
        <taxon>Vibrionales</taxon>
        <taxon>Vibrionaceae</taxon>
        <taxon>Vibrio</taxon>
    </lineage>
</organism>
<dbReference type="Proteomes" id="UP000094165">
    <property type="component" value="Unassembled WGS sequence"/>
</dbReference>
<dbReference type="RefSeq" id="WP_017052727.1">
    <property type="nucleotide sequence ID" value="NZ_AJYW02000285.1"/>
</dbReference>
<evidence type="ECO:0000313" key="2">
    <source>
        <dbReference type="Proteomes" id="UP000094165"/>
    </source>
</evidence>
<evidence type="ECO:0000313" key="1">
    <source>
        <dbReference type="EMBL" id="OEE71666.1"/>
    </source>
</evidence>
<comment type="caution">
    <text evidence="1">The sequence shown here is derived from an EMBL/GenBank/DDBJ whole genome shotgun (WGS) entry which is preliminary data.</text>
</comment>
<gene>
    <name evidence="1" type="ORF">A130_07735</name>
</gene>
<reference evidence="1 2" key="1">
    <citation type="journal article" date="2012" name="Science">
        <title>Ecological populations of bacteria act as socially cohesive units of antibiotic production and resistance.</title>
        <authorList>
            <person name="Cordero O.X."/>
            <person name="Wildschutte H."/>
            <person name="Kirkup B."/>
            <person name="Proehl S."/>
            <person name="Ngo L."/>
            <person name="Hussain F."/>
            <person name="Le Roux F."/>
            <person name="Mincer T."/>
            <person name="Polz M.F."/>
        </authorList>
    </citation>
    <scope>NUCLEOTIDE SEQUENCE [LARGE SCALE GENOMIC DNA]</scope>
    <source>
        <strain evidence="1 2">FF-238</strain>
    </source>
</reference>
<name>A0A1E5CP39_9VIBR</name>
<sequence length="226" mass="25817">MKTYIDSYNFKSQANLNITTHISLIKNNEYLFNIDVEVFDHCVPTTKEIVRIFYSSFTETVDKKKLLSGSAQCSIQQRVIARVAEFAAVAALEDVVTFDSQSFFDFVNNTIFFYRFDAQGDSLSCFAMIDIETYCFEQELEQQDELCSTVKEFAIKYDLVRSHNGGLTCESSKVASIFNLKADTVRKYFSGTTQESQHIRKLVSMTDALLSNNQDETNKINSIIHQ</sequence>
<keyword evidence="2" id="KW-1185">Reference proteome</keyword>
<proteinExistence type="predicted"/>
<accession>A0A1E5CP39</accession>
<dbReference type="EMBL" id="AJYW02000285">
    <property type="protein sequence ID" value="OEE71666.1"/>
    <property type="molecule type" value="Genomic_DNA"/>
</dbReference>
<protein>
    <submittedName>
        <fullName evidence="1">Uncharacterized protein</fullName>
    </submittedName>
</protein>